<accession>A0A7J9USI6</accession>
<name>A0A7J9USI6_9MICO</name>
<dbReference type="Pfam" id="PF04480">
    <property type="entry name" value="DUF559"/>
    <property type="match status" value="1"/>
</dbReference>
<dbReference type="SUPFAM" id="SSF52980">
    <property type="entry name" value="Restriction endonuclease-like"/>
    <property type="match status" value="1"/>
</dbReference>
<feature type="domain" description="DUF559" evidence="1">
    <location>
        <begin position="220"/>
        <end position="279"/>
    </location>
</feature>
<dbReference type="Gene3D" id="3.40.960.10">
    <property type="entry name" value="VSR Endonuclease"/>
    <property type="match status" value="1"/>
</dbReference>
<dbReference type="EMBL" id="WHPD01000611">
    <property type="protein sequence ID" value="MPV87581.1"/>
    <property type="molecule type" value="Genomic_DNA"/>
</dbReference>
<organism evidence="2 3">
    <name type="scientific">Georgenia ruanii</name>
    <dbReference type="NCBI Taxonomy" id="348442"/>
    <lineage>
        <taxon>Bacteria</taxon>
        <taxon>Bacillati</taxon>
        <taxon>Actinomycetota</taxon>
        <taxon>Actinomycetes</taxon>
        <taxon>Micrococcales</taxon>
        <taxon>Bogoriellaceae</taxon>
        <taxon>Georgenia</taxon>
    </lineage>
</organism>
<evidence type="ECO:0000313" key="2">
    <source>
        <dbReference type="EMBL" id="MPV87581.1"/>
    </source>
</evidence>
<gene>
    <name evidence="2" type="ORF">GB882_02785</name>
</gene>
<dbReference type="InterPro" id="IPR011335">
    <property type="entry name" value="Restrct_endonuc-II-like"/>
</dbReference>
<evidence type="ECO:0000313" key="3">
    <source>
        <dbReference type="Proteomes" id="UP000429644"/>
    </source>
</evidence>
<sequence>MDLWDVLHGLGGVARRAHLVHTPAQRRELAEALDEGTIVDLGAGWVALATAHPAIVKARRLNATITCVSAAGFYGLATLDTVPAIHLAVPRTRGARPRSSRPTADTVVHRETGWTRPAEARWPVAPIAEVLTRALRCQQAEQSIVMVDSALNKNLITVEELERGLLGPGSPLAFATLRRCNERSRSAIETLARLALVDAGLNVRAGEVVHGVGEVDLLVEQCVVVECDGYGYHADRRAFQEDRRRDRELVARGYVVLRFTWRDVTNDPAFVVTEVLRALKRLRVSHRR</sequence>
<reference evidence="2 3" key="1">
    <citation type="submission" date="2019-10" db="EMBL/GenBank/DDBJ databases">
        <title>Georgenia wutianyii sp. nov. and Georgenia yuyongxinii sp. nov. isolated from plateau pika (Ochotona curzoniae) in the Qinghai-Tibet plateau of China.</title>
        <authorList>
            <person name="Tian Z."/>
        </authorList>
    </citation>
    <scope>NUCLEOTIDE SEQUENCE [LARGE SCALE GENOMIC DNA]</scope>
    <source>
        <strain evidence="2 3">JCM 15130</strain>
    </source>
</reference>
<dbReference type="Proteomes" id="UP000429644">
    <property type="component" value="Unassembled WGS sequence"/>
</dbReference>
<keyword evidence="3" id="KW-1185">Reference proteome</keyword>
<dbReference type="RefSeq" id="WP_193314331.1">
    <property type="nucleotide sequence ID" value="NZ_BAAAOT010000004.1"/>
</dbReference>
<protein>
    <submittedName>
        <fullName evidence="2">DUF559 domain-containing protein</fullName>
    </submittedName>
</protein>
<dbReference type="InterPro" id="IPR007569">
    <property type="entry name" value="DUF559"/>
</dbReference>
<comment type="caution">
    <text evidence="2">The sequence shown here is derived from an EMBL/GenBank/DDBJ whole genome shotgun (WGS) entry which is preliminary data.</text>
</comment>
<proteinExistence type="predicted"/>
<evidence type="ECO:0000259" key="1">
    <source>
        <dbReference type="Pfam" id="PF04480"/>
    </source>
</evidence>
<dbReference type="AlphaFoldDB" id="A0A7J9USI6"/>